<dbReference type="STRING" id="1316194.A0A1Q5T8I7"/>
<evidence type="ECO:0000256" key="1">
    <source>
        <dbReference type="ARBA" id="ARBA00010609"/>
    </source>
</evidence>
<accession>A0A1Q5T8I7</accession>
<comment type="caution">
    <text evidence="9">The sequence shown here is derived from an EMBL/GenBank/DDBJ whole genome shotgun (WGS) entry which is preliminary data.</text>
</comment>
<keyword evidence="4" id="KW-0560">Oxidoreductase</keyword>
<dbReference type="PROSITE" id="PS00080">
    <property type="entry name" value="MULTICOPPER_OXIDASE2"/>
    <property type="match status" value="1"/>
</dbReference>
<dbReference type="GO" id="GO:0010106">
    <property type="term" value="P:cellular response to iron ion starvation"/>
    <property type="evidence" value="ECO:0007669"/>
    <property type="project" value="TreeGrafter"/>
</dbReference>
<keyword evidence="5" id="KW-0186">Copper</keyword>
<feature type="domain" description="Plastocyanin-like" evidence="8">
    <location>
        <begin position="1"/>
        <end position="78"/>
    </location>
</feature>
<evidence type="ECO:0000313" key="9">
    <source>
        <dbReference type="EMBL" id="OKO96553.1"/>
    </source>
</evidence>
<comment type="similarity">
    <text evidence="1">Belongs to the multicopper oxidase family.</text>
</comment>
<evidence type="ECO:0000259" key="8">
    <source>
        <dbReference type="Pfam" id="PF07732"/>
    </source>
</evidence>
<keyword evidence="2" id="KW-0479">Metal-binding</keyword>
<reference evidence="9 10" key="1">
    <citation type="submission" date="2016-10" db="EMBL/GenBank/DDBJ databases">
        <title>Genome sequence of the ascomycete fungus Penicillium subrubescens.</title>
        <authorList>
            <person name="De Vries R.P."/>
            <person name="Peng M."/>
            <person name="Dilokpimol A."/>
            <person name="Hilden K."/>
            <person name="Makela M.R."/>
            <person name="Grigoriev I."/>
            <person name="Riley R."/>
            <person name="Granchi Z."/>
        </authorList>
    </citation>
    <scope>NUCLEOTIDE SEQUENCE [LARGE SCALE GENOMIC DNA]</scope>
    <source>
        <strain evidence="9 10">CBS 132785</strain>
    </source>
</reference>
<keyword evidence="10" id="KW-1185">Reference proteome</keyword>
<evidence type="ECO:0000259" key="7">
    <source>
        <dbReference type="Pfam" id="PF07731"/>
    </source>
</evidence>
<evidence type="ECO:0000256" key="4">
    <source>
        <dbReference type="ARBA" id="ARBA00023002"/>
    </source>
</evidence>
<gene>
    <name evidence="9" type="ORF">PENSUB_10728</name>
</gene>
<proteinExistence type="inferred from homology"/>
<dbReference type="InterPro" id="IPR002355">
    <property type="entry name" value="Cu_oxidase_Cu_BS"/>
</dbReference>
<dbReference type="GO" id="GO:0004322">
    <property type="term" value="F:ferroxidase activity"/>
    <property type="evidence" value="ECO:0007669"/>
    <property type="project" value="TreeGrafter"/>
</dbReference>
<dbReference type="InterPro" id="IPR011707">
    <property type="entry name" value="Cu-oxidase-like_N"/>
</dbReference>
<evidence type="ECO:0000313" key="10">
    <source>
        <dbReference type="Proteomes" id="UP000186955"/>
    </source>
</evidence>
<dbReference type="InterPro" id="IPR045087">
    <property type="entry name" value="Cu-oxidase_fam"/>
</dbReference>
<dbReference type="GO" id="GO:0033573">
    <property type="term" value="C:high-affinity iron permease complex"/>
    <property type="evidence" value="ECO:0007669"/>
    <property type="project" value="TreeGrafter"/>
</dbReference>
<dbReference type="Pfam" id="PF00394">
    <property type="entry name" value="Cu-oxidase"/>
    <property type="match status" value="1"/>
</dbReference>
<dbReference type="InterPro" id="IPR008972">
    <property type="entry name" value="Cupredoxin"/>
</dbReference>
<dbReference type="EMBL" id="MNBE01000698">
    <property type="protein sequence ID" value="OKO96553.1"/>
    <property type="molecule type" value="Genomic_DNA"/>
</dbReference>
<dbReference type="Pfam" id="PF07731">
    <property type="entry name" value="Cu-oxidase_2"/>
    <property type="match status" value="1"/>
</dbReference>
<name>A0A1Q5T8I7_9EURO</name>
<dbReference type="SUPFAM" id="SSF49503">
    <property type="entry name" value="Cupredoxins"/>
    <property type="match status" value="3"/>
</dbReference>
<feature type="domain" description="Plastocyanin-like" evidence="6">
    <location>
        <begin position="86"/>
        <end position="233"/>
    </location>
</feature>
<protein>
    <submittedName>
        <fullName evidence="9">Iron transport multicopper oxidase FET3</fullName>
    </submittedName>
</protein>
<dbReference type="Proteomes" id="UP000186955">
    <property type="component" value="Unassembled WGS sequence"/>
</dbReference>
<evidence type="ECO:0000259" key="6">
    <source>
        <dbReference type="Pfam" id="PF00394"/>
    </source>
</evidence>
<dbReference type="Gene3D" id="2.60.40.420">
    <property type="entry name" value="Cupredoxins - blue copper proteins"/>
    <property type="match status" value="3"/>
</dbReference>
<dbReference type="CDD" id="cd13877">
    <property type="entry name" value="CuRO_2_Fet3p_like"/>
    <property type="match status" value="1"/>
</dbReference>
<keyword evidence="3" id="KW-0732">Signal</keyword>
<dbReference type="PANTHER" id="PTHR11709:SF361">
    <property type="entry name" value="IRON TRANSPORT MULTICOPPER OXIDASE FET3"/>
    <property type="match status" value="1"/>
</dbReference>
<dbReference type="PANTHER" id="PTHR11709">
    <property type="entry name" value="MULTI-COPPER OXIDASE"/>
    <property type="match status" value="1"/>
</dbReference>
<sequence length="474" mass="54085">MTNGLGDKKTSIHWHGMYQEGTNDMDGPSMVTQRPVAPGSSYLYNFTVNQNGTYWYHCHTDYFYPDGNRAPFIVHDNSSYFYEDYEEMTLTMSDWYHTLAEDIKPEFMFLYNPTGAEPIPDSFLFNNSISQSYSVQAGKTYLIRLISISAFVGQYFWIEDHTMRIVEIDGVYADEAEADKLYLSAAQRYAVLVTMKNSTEKNYRMVMVADLSLLDTIPSDLSLNQTNWLEYDSSAAQNNATLNVSDSSKIYPFDDINLVPHDRVPTLYTVKYAGDLATDSTIYGDYTHSIVLEKDEVVEVVLSNQDTGTHPFHLHGHNFQLLDRYPPYGTNFYDYDAETEFATFDSSNHTAFPTYPARRDTFVLPPGGYYVIRFVASNPRVWLFHCHIDWHTMQGLAMTFVEDSLTIQDHFSISQNQIDVCEAAGMSWEGNAAGNTEDYLDLKGQNKPRALFLKVLPHAVLWLLSFPASVRLLA</sequence>
<dbReference type="Pfam" id="PF07732">
    <property type="entry name" value="Cu-oxidase_3"/>
    <property type="match status" value="1"/>
</dbReference>
<dbReference type="InterPro" id="IPR011706">
    <property type="entry name" value="Cu-oxidase_C"/>
</dbReference>
<dbReference type="InterPro" id="IPR044130">
    <property type="entry name" value="CuRO_2_Fet3-like"/>
</dbReference>
<dbReference type="AlphaFoldDB" id="A0A1Q5T8I7"/>
<dbReference type="InterPro" id="IPR001117">
    <property type="entry name" value="Cu-oxidase_2nd"/>
</dbReference>
<evidence type="ECO:0000256" key="2">
    <source>
        <dbReference type="ARBA" id="ARBA00022723"/>
    </source>
</evidence>
<evidence type="ECO:0000256" key="3">
    <source>
        <dbReference type="ARBA" id="ARBA00022729"/>
    </source>
</evidence>
<feature type="domain" description="Plastocyanin-like" evidence="7">
    <location>
        <begin position="263"/>
        <end position="403"/>
    </location>
</feature>
<dbReference type="GO" id="GO:0005507">
    <property type="term" value="F:copper ion binding"/>
    <property type="evidence" value="ECO:0007669"/>
    <property type="project" value="InterPro"/>
</dbReference>
<evidence type="ECO:0000256" key="5">
    <source>
        <dbReference type="ARBA" id="ARBA00023008"/>
    </source>
</evidence>
<organism evidence="9 10">
    <name type="scientific">Penicillium subrubescens</name>
    <dbReference type="NCBI Taxonomy" id="1316194"/>
    <lineage>
        <taxon>Eukaryota</taxon>
        <taxon>Fungi</taxon>
        <taxon>Dikarya</taxon>
        <taxon>Ascomycota</taxon>
        <taxon>Pezizomycotina</taxon>
        <taxon>Eurotiomycetes</taxon>
        <taxon>Eurotiomycetidae</taxon>
        <taxon>Eurotiales</taxon>
        <taxon>Aspergillaceae</taxon>
        <taxon>Penicillium</taxon>
    </lineage>
</organism>
<dbReference type="GO" id="GO:0033215">
    <property type="term" value="P:reductive iron assimilation"/>
    <property type="evidence" value="ECO:0007669"/>
    <property type="project" value="TreeGrafter"/>
</dbReference>